<dbReference type="OrthoDB" id="8480302at2"/>
<dbReference type="Gene3D" id="3.30.70.790">
    <property type="entry name" value="UreE, C-terminal domain"/>
    <property type="match status" value="1"/>
</dbReference>
<protein>
    <submittedName>
        <fullName evidence="2">DUF2007 domain-containing protein</fullName>
    </submittedName>
</protein>
<comment type="caution">
    <text evidence="2">The sequence shown here is derived from an EMBL/GenBank/DDBJ whole genome shotgun (WGS) entry which is preliminary data.</text>
</comment>
<reference evidence="2 3" key="1">
    <citation type="submission" date="2018-08" db="EMBL/GenBank/DDBJ databases">
        <title>Chitinophagaceae sp. K23C18032701, a novel bacterium isolated from forest soil.</title>
        <authorList>
            <person name="Wang C."/>
        </authorList>
    </citation>
    <scope>NUCLEOTIDE SEQUENCE [LARGE SCALE GENOMIC DNA]</scope>
    <source>
        <strain evidence="2 3">K23C18032701</strain>
    </source>
</reference>
<dbReference type="EMBL" id="QTJU01000001">
    <property type="protein sequence ID" value="RFM30348.1"/>
    <property type="molecule type" value="Genomic_DNA"/>
</dbReference>
<feature type="domain" description="DUF2007" evidence="1">
    <location>
        <begin position="1"/>
        <end position="66"/>
    </location>
</feature>
<sequence>MVTLQTFDNYVQAHIKLGYLQEHGITAFLQDEYSATINPALNNAIGGIKLQVTETDAPRAFELLQQLFAQQLAQRICPNCGSKELQLRVTVNPVNVFTKLLSVLSFNPAPATMHYSCPVCNYQFEA</sequence>
<organism evidence="2 3">
    <name type="scientific">Deminuibacter soli</name>
    <dbReference type="NCBI Taxonomy" id="2291815"/>
    <lineage>
        <taxon>Bacteria</taxon>
        <taxon>Pseudomonadati</taxon>
        <taxon>Bacteroidota</taxon>
        <taxon>Chitinophagia</taxon>
        <taxon>Chitinophagales</taxon>
        <taxon>Chitinophagaceae</taxon>
        <taxon>Deminuibacter</taxon>
    </lineage>
</organism>
<dbReference type="SUPFAM" id="SSF54913">
    <property type="entry name" value="GlnB-like"/>
    <property type="match status" value="1"/>
</dbReference>
<dbReference type="AlphaFoldDB" id="A0A3E1NRD6"/>
<evidence type="ECO:0000259" key="1">
    <source>
        <dbReference type="Pfam" id="PF09413"/>
    </source>
</evidence>
<dbReference type="InterPro" id="IPR011322">
    <property type="entry name" value="N-reg_PII-like_a/b"/>
</dbReference>
<evidence type="ECO:0000313" key="2">
    <source>
        <dbReference type="EMBL" id="RFM30348.1"/>
    </source>
</evidence>
<evidence type="ECO:0000313" key="3">
    <source>
        <dbReference type="Proteomes" id="UP000261284"/>
    </source>
</evidence>
<gene>
    <name evidence="2" type="ORF">DXN05_05150</name>
</gene>
<dbReference type="Pfam" id="PF09413">
    <property type="entry name" value="DUF2007"/>
    <property type="match status" value="1"/>
</dbReference>
<dbReference type="RefSeq" id="WP_116846103.1">
    <property type="nucleotide sequence ID" value="NZ_QTJU01000001.1"/>
</dbReference>
<dbReference type="InterPro" id="IPR018551">
    <property type="entry name" value="DUF2007"/>
</dbReference>
<name>A0A3E1NRD6_9BACT</name>
<dbReference type="Proteomes" id="UP000261284">
    <property type="component" value="Unassembled WGS sequence"/>
</dbReference>
<accession>A0A3E1NRD6</accession>
<proteinExistence type="predicted"/>
<keyword evidence="3" id="KW-1185">Reference proteome</keyword>